<reference evidence="1" key="1">
    <citation type="submission" date="2023-07" db="EMBL/GenBank/DDBJ databases">
        <title>draft genome sequence of fig (Ficus carica).</title>
        <authorList>
            <person name="Takahashi T."/>
            <person name="Nishimura K."/>
        </authorList>
    </citation>
    <scope>NUCLEOTIDE SEQUENCE</scope>
</reference>
<dbReference type="PANTHER" id="PTHR47030:SF2">
    <property type="entry name" value="LIPASE CLASS 3 FAMILY PROTEIN"/>
    <property type="match status" value="1"/>
</dbReference>
<accession>A0AA88J646</accession>
<keyword evidence="2" id="KW-1185">Reference proteome</keyword>
<dbReference type="Proteomes" id="UP001187192">
    <property type="component" value="Unassembled WGS sequence"/>
</dbReference>
<comment type="caution">
    <text evidence="1">The sequence shown here is derived from an EMBL/GenBank/DDBJ whole genome shotgun (WGS) entry which is preliminary data.</text>
</comment>
<gene>
    <name evidence="1" type="ORF">TIFTF001_032127</name>
</gene>
<evidence type="ECO:0000313" key="1">
    <source>
        <dbReference type="EMBL" id="GMN63050.1"/>
    </source>
</evidence>
<sequence length="188" mass="21522">MIFRLAHRFLYVSQYQRNRTEVMEPASDVCSGAIRSQNLNDQACGSQSLFDSRGCEKHDHDFSLFADTDRRDAIVESGPDEITNPFTTEVDTYDPVSEFMETVPTSENAVAGNAPEMYLPGLVIHMVPQPRSFGMSLWQRRGFLERENGYKAYIANRESFKDIVVSTSMFLDHLPWRCHDAMRKILEA</sequence>
<dbReference type="PANTHER" id="PTHR47030">
    <property type="entry name" value="LIPASE CLASS 3 FAMILY PROTEIN"/>
    <property type="match status" value="1"/>
</dbReference>
<protein>
    <submittedName>
        <fullName evidence="1">Uncharacterized protein</fullName>
    </submittedName>
</protein>
<evidence type="ECO:0000313" key="2">
    <source>
        <dbReference type="Proteomes" id="UP001187192"/>
    </source>
</evidence>
<dbReference type="EMBL" id="BTGU01000141">
    <property type="protein sequence ID" value="GMN63050.1"/>
    <property type="molecule type" value="Genomic_DNA"/>
</dbReference>
<dbReference type="AlphaFoldDB" id="A0AA88J646"/>
<organism evidence="1 2">
    <name type="scientific">Ficus carica</name>
    <name type="common">Common fig</name>
    <dbReference type="NCBI Taxonomy" id="3494"/>
    <lineage>
        <taxon>Eukaryota</taxon>
        <taxon>Viridiplantae</taxon>
        <taxon>Streptophyta</taxon>
        <taxon>Embryophyta</taxon>
        <taxon>Tracheophyta</taxon>
        <taxon>Spermatophyta</taxon>
        <taxon>Magnoliopsida</taxon>
        <taxon>eudicotyledons</taxon>
        <taxon>Gunneridae</taxon>
        <taxon>Pentapetalae</taxon>
        <taxon>rosids</taxon>
        <taxon>fabids</taxon>
        <taxon>Rosales</taxon>
        <taxon>Moraceae</taxon>
        <taxon>Ficeae</taxon>
        <taxon>Ficus</taxon>
    </lineage>
</organism>
<name>A0AA88J646_FICCA</name>
<proteinExistence type="predicted"/>